<dbReference type="InterPro" id="IPR012349">
    <property type="entry name" value="Split_barrel_FMN-bd"/>
</dbReference>
<name>A0A2T0X1X2_9RHOB</name>
<accession>A0A2T0X1X2</accession>
<dbReference type="OrthoDB" id="9814594at2"/>
<reference evidence="2 3" key="1">
    <citation type="submission" date="2018-03" db="EMBL/GenBank/DDBJ databases">
        <title>Genomic Encyclopedia of Archaeal and Bacterial Type Strains, Phase II (KMG-II): from individual species to whole genera.</title>
        <authorList>
            <person name="Goeker M."/>
        </authorList>
    </citation>
    <scope>NUCLEOTIDE SEQUENCE [LARGE SCALE GENOMIC DNA]</scope>
    <source>
        <strain evidence="2 3">DSM 29318</strain>
    </source>
</reference>
<dbReference type="SUPFAM" id="SSF50475">
    <property type="entry name" value="FMN-binding split barrel"/>
    <property type="match status" value="1"/>
</dbReference>
<gene>
    <name evidence="2" type="ORF">BCF33_1817</name>
</gene>
<proteinExistence type="predicted"/>
<sequence length="168" mass="17793">MADPVQPADDPARALARAILRDARHGALATLDPQTGGPLASRVACALDGADLLLLVSDLSQHAAALRADPRCALLLGEAGPKGDPLAHPRLSLNAVAVPEGKPARRGAWLRAHPKAALYVDFADFRMLRLAPRPSFLNGGFGRAHRMTPDDLGLRGDQAARRPPLTCR</sequence>
<organism evidence="2 3">
    <name type="scientific">Hasllibacter halocynthiae</name>
    <dbReference type="NCBI Taxonomy" id="595589"/>
    <lineage>
        <taxon>Bacteria</taxon>
        <taxon>Pseudomonadati</taxon>
        <taxon>Pseudomonadota</taxon>
        <taxon>Alphaproteobacteria</taxon>
        <taxon>Rhodobacterales</taxon>
        <taxon>Roseobacteraceae</taxon>
        <taxon>Hasllibacter</taxon>
    </lineage>
</organism>
<dbReference type="EMBL" id="PVTT01000002">
    <property type="protein sequence ID" value="PRY92953.1"/>
    <property type="molecule type" value="Genomic_DNA"/>
</dbReference>
<evidence type="ECO:0000259" key="1">
    <source>
        <dbReference type="Pfam" id="PF01243"/>
    </source>
</evidence>
<dbReference type="AlphaFoldDB" id="A0A2T0X1X2"/>
<dbReference type="InterPro" id="IPR011576">
    <property type="entry name" value="Pyridox_Oxase_N"/>
</dbReference>
<dbReference type="RefSeq" id="WP_106160602.1">
    <property type="nucleotide sequence ID" value="NZ_PVTT01000002.1"/>
</dbReference>
<dbReference type="Gene3D" id="2.30.110.10">
    <property type="entry name" value="Electron Transport, Fmn-binding Protein, Chain A"/>
    <property type="match status" value="1"/>
</dbReference>
<evidence type="ECO:0000313" key="2">
    <source>
        <dbReference type="EMBL" id="PRY92953.1"/>
    </source>
</evidence>
<comment type="caution">
    <text evidence="2">The sequence shown here is derived from an EMBL/GenBank/DDBJ whole genome shotgun (WGS) entry which is preliminary data.</text>
</comment>
<keyword evidence="3" id="KW-1185">Reference proteome</keyword>
<feature type="domain" description="Pyridoxamine 5'-phosphate oxidase N-terminal" evidence="1">
    <location>
        <begin position="16"/>
        <end position="109"/>
    </location>
</feature>
<evidence type="ECO:0000313" key="3">
    <source>
        <dbReference type="Proteomes" id="UP000238801"/>
    </source>
</evidence>
<dbReference type="Pfam" id="PF01243">
    <property type="entry name" value="PNPOx_N"/>
    <property type="match status" value="1"/>
</dbReference>
<protein>
    <recommendedName>
        <fullName evidence="1">Pyridoxamine 5'-phosphate oxidase N-terminal domain-containing protein</fullName>
    </recommendedName>
</protein>
<dbReference type="Proteomes" id="UP000238801">
    <property type="component" value="Unassembled WGS sequence"/>
</dbReference>